<dbReference type="EMBL" id="WHPF01000007">
    <property type="protein sequence ID" value="NNV56175.1"/>
    <property type="molecule type" value="Genomic_DNA"/>
</dbReference>
<organism evidence="1 2">
    <name type="scientific">Limnovirga soli</name>
    <dbReference type="NCBI Taxonomy" id="2656915"/>
    <lineage>
        <taxon>Bacteria</taxon>
        <taxon>Pseudomonadati</taxon>
        <taxon>Bacteroidota</taxon>
        <taxon>Chitinophagia</taxon>
        <taxon>Chitinophagales</taxon>
        <taxon>Chitinophagaceae</taxon>
        <taxon>Limnovirga</taxon>
    </lineage>
</organism>
<keyword evidence="2" id="KW-1185">Reference proteome</keyword>
<reference evidence="1" key="1">
    <citation type="submission" date="2019-10" db="EMBL/GenBank/DDBJ databases">
        <title>Draft genome sequence of Panacibacter sp. KCS-6.</title>
        <authorList>
            <person name="Yim K.J."/>
        </authorList>
    </citation>
    <scope>NUCLEOTIDE SEQUENCE</scope>
    <source>
        <strain evidence="1">KCS-6</strain>
    </source>
</reference>
<dbReference type="RefSeq" id="WP_171608105.1">
    <property type="nucleotide sequence ID" value="NZ_WHPF01000007.1"/>
</dbReference>
<proteinExistence type="predicted"/>
<accession>A0A8J8FDQ2</accession>
<protein>
    <submittedName>
        <fullName evidence="1">Uncharacterized protein</fullName>
    </submittedName>
</protein>
<gene>
    <name evidence="1" type="ORF">GD597_11950</name>
</gene>
<dbReference type="PROSITE" id="PS51257">
    <property type="entry name" value="PROKAR_LIPOPROTEIN"/>
    <property type="match status" value="1"/>
</dbReference>
<evidence type="ECO:0000313" key="2">
    <source>
        <dbReference type="Proteomes" id="UP000598971"/>
    </source>
</evidence>
<dbReference type="Proteomes" id="UP000598971">
    <property type="component" value="Unassembled WGS sequence"/>
</dbReference>
<sequence length="462" mass="49808">MKRRCFFEVLCISILGFFACTKDTIITGADAIVFTSADSLHFGTLFNGTGSATQLFKIYNPNNQKLVIASINLAGGATSVFSINVNGAAGTSFTNIEIAAKDSIYVFAKANITTGNTAEPILVRDSIIVNYNTNKALIQLDAVGLNARFLNNAHITQDSIFTNDLPIVINGTLTINKNSLLTIERGTKIYCHSDARITVEGSLQALGEAEEINRIVFTGDRLDDYYKDLPGSWPGIYFAESSTNNKLNYTTVTNATTAIDINLPADNAQTKLDMLGCVISNAAEAGIRAVNTSINATNCLINNCGSVVQIHAGGNYNFIHCTLAAFNTPYIAHENPALMVDNIDGNTQPFTLDARFINCIVYGDDGFVNDEISITQNGNLAFSVIFENGLCKTIQPAQGSFTNCIFNTDPQFMAIDYANNIYSFRLQPTSPAVNAGLTATVLTDITGKARDANPDIGCYELE</sequence>
<dbReference type="InterPro" id="IPR059226">
    <property type="entry name" value="Choice_anch_Q_dom"/>
</dbReference>
<evidence type="ECO:0000313" key="1">
    <source>
        <dbReference type="EMBL" id="NNV56175.1"/>
    </source>
</evidence>
<comment type="caution">
    <text evidence="1">The sequence shown here is derived from an EMBL/GenBank/DDBJ whole genome shotgun (WGS) entry which is preliminary data.</text>
</comment>
<dbReference type="InterPro" id="IPR011050">
    <property type="entry name" value="Pectin_lyase_fold/virulence"/>
</dbReference>
<dbReference type="AlphaFoldDB" id="A0A8J8FDQ2"/>
<dbReference type="NCBIfam" id="NF041518">
    <property type="entry name" value="choice_anch_Q"/>
    <property type="match status" value="1"/>
</dbReference>
<name>A0A8J8FDQ2_9BACT</name>
<dbReference type="SUPFAM" id="SSF51126">
    <property type="entry name" value="Pectin lyase-like"/>
    <property type="match status" value="1"/>
</dbReference>